<feature type="domain" description="N-acetyltransferase" evidence="1">
    <location>
        <begin position="40"/>
        <end position="205"/>
    </location>
</feature>
<name>A0A094PSG6_9ZZZZ</name>
<dbReference type="PANTHER" id="PTHR43441:SF2">
    <property type="entry name" value="FAMILY ACETYLTRANSFERASE, PUTATIVE (AFU_ORTHOLOGUE AFUA_7G00850)-RELATED"/>
    <property type="match status" value="1"/>
</dbReference>
<dbReference type="FunFam" id="3.40.630.30:FF:000047">
    <property type="entry name" value="Acetyltransferase, GNAT family"/>
    <property type="match status" value="1"/>
</dbReference>
<accession>A0A094PSG6</accession>
<gene>
    <name evidence="2" type="ORF">GM51_16575</name>
</gene>
<dbReference type="PANTHER" id="PTHR43441">
    <property type="entry name" value="RIBOSOMAL-PROTEIN-SERINE ACETYLTRANSFERASE"/>
    <property type="match status" value="1"/>
</dbReference>
<organism evidence="2">
    <name type="scientific">freshwater metagenome</name>
    <dbReference type="NCBI Taxonomy" id="449393"/>
    <lineage>
        <taxon>unclassified sequences</taxon>
        <taxon>metagenomes</taxon>
        <taxon>ecological metagenomes</taxon>
    </lineage>
</organism>
<dbReference type="InterPro" id="IPR000182">
    <property type="entry name" value="GNAT_dom"/>
</dbReference>
<dbReference type="Pfam" id="PF13302">
    <property type="entry name" value="Acetyltransf_3"/>
    <property type="match status" value="1"/>
</dbReference>
<comment type="caution">
    <text evidence="2">The sequence shown here is derived from an EMBL/GenBank/DDBJ whole genome shotgun (WGS) entry which is preliminary data.</text>
</comment>
<dbReference type="PROSITE" id="PS51186">
    <property type="entry name" value="GNAT"/>
    <property type="match status" value="1"/>
</dbReference>
<dbReference type="InterPro" id="IPR016181">
    <property type="entry name" value="Acyl_CoA_acyltransferase"/>
</dbReference>
<dbReference type="SUPFAM" id="SSF55729">
    <property type="entry name" value="Acyl-CoA N-acyltransferases (Nat)"/>
    <property type="match status" value="1"/>
</dbReference>
<protein>
    <submittedName>
        <fullName evidence="2">GNAT family acetyltransferase</fullName>
    </submittedName>
</protein>
<evidence type="ECO:0000259" key="1">
    <source>
        <dbReference type="PROSITE" id="PS51186"/>
    </source>
</evidence>
<dbReference type="Gene3D" id="3.40.630.30">
    <property type="match status" value="1"/>
</dbReference>
<sequence>MKISSVKNEFGDPIGLPLGEVTRPGLPDESVTLTGNYCYLEVLDADKHTADLYSVYSLDTDGRLWTYMPQGPFKSEGEYRTWIEGAHHKADPFFYAIIDSETNKAVGVASYLRVDPVAHSIEVGWITYSPVIQQKPIATESMYLMMKYAFDLGYRRYEWKCNALNLPSINAAMRLGMSFEGLFRQATMGKGRNRDTAWFSILDRDWPVAQEAFTAWLDPENFDETGQQKLRLSDLTAPIVESRWPNLSLDVQR</sequence>
<dbReference type="InterPro" id="IPR051908">
    <property type="entry name" value="Ribosomal_N-acetyltransferase"/>
</dbReference>
<dbReference type="EMBL" id="JNSL01000138">
    <property type="protein sequence ID" value="KGA14725.1"/>
    <property type="molecule type" value="Genomic_DNA"/>
</dbReference>
<dbReference type="GO" id="GO:0005737">
    <property type="term" value="C:cytoplasm"/>
    <property type="evidence" value="ECO:0007669"/>
    <property type="project" value="TreeGrafter"/>
</dbReference>
<dbReference type="GO" id="GO:1990189">
    <property type="term" value="F:protein N-terminal-serine acetyltransferase activity"/>
    <property type="evidence" value="ECO:0007669"/>
    <property type="project" value="TreeGrafter"/>
</dbReference>
<dbReference type="GO" id="GO:0008999">
    <property type="term" value="F:protein-N-terminal-alanine acetyltransferase activity"/>
    <property type="evidence" value="ECO:0007669"/>
    <property type="project" value="TreeGrafter"/>
</dbReference>
<dbReference type="AlphaFoldDB" id="A0A094PSG6"/>
<proteinExistence type="predicted"/>
<evidence type="ECO:0000313" key="2">
    <source>
        <dbReference type="EMBL" id="KGA14725.1"/>
    </source>
</evidence>
<reference evidence="2" key="1">
    <citation type="submission" date="2014-06" db="EMBL/GenBank/DDBJ databases">
        <title>Key roles for freshwater Actinobacteria revealed by deep metagenomic sequencing.</title>
        <authorList>
            <person name="Ghai R."/>
            <person name="Mizuno C.M."/>
            <person name="Picazo A."/>
            <person name="Camacho A."/>
            <person name="Rodriguez-Valera F."/>
        </authorList>
    </citation>
    <scope>NUCLEOTIDE SEQUENCE</scope>
</reference>
<keyword evidence="2" id="KW-0808">Transferase</keyword>